<evidence type="ECO:0000256" key="1">
    <source>
        <dbReference type="SAM" id="MobiDB-lite"/>
    </source>
</evidence>
<feature type="transmembrane region" description="Helical" evidence="2">
    <location>
        <begin position="249"/>
        <end position="269"/>
    </location>
</feature>
<reference evidence="3 4" key="1">
    <citation type="submission" date="2017-04" db="EMBL/GenBank/DDBJ databases">
        <title>The new phylogeny of genus Mycobacterium.</title>
        <authorList>
            <person name="Tortoli E."/>
            <person name="Trovato A."/>
            <person name="Cirillo D.M."/>
        </authorList>
    </citation>
    <scope>NUCLEOTIDE SEQUENCE [LARGE SCALE GENOMIC DNA]</scope>
    <source>
        <strain evidence="3 4">KCTC 19819</strain>
    </source>
</reference>
<evidence type="ECO:0000313" key="3">
    <source>
        <dbReference type="EMBL" id="OSC33609.1"/>
    </source>
</evidence>
<comment type="caution">
    <text evidence="3">The sequence shown here is derived from an EMBL/GenBank/DDBJ whole genome shotgun (WGS) entry which is preliminary data.</text>
</comment>
<organism evidence="3 4">
    <name type="scientific">Mycolicibacillus koreensis</name>
    <dbReference type="NCBI Taxonomy" id="1069220"/>
    <lineage>
        <taxon>Bacteria</taxon>
        <taxon>Bacillati</taxon>
        <taxon>Actinomycetota</taxon>
        <taxon>Actinomycetes</taxon>
        <taxon>Mycobacteriales</taxon>
        <taxon>Mycobacteriaceae</taxon>
        <taxon>Mycolicibacillus</taxon>
    </lineage>
</organism>
<keyword evidence="2" id="KW-1133">Transmembrane helix</keyword>
<dbReference type="EMBL" id="NCXO01000019">
    <property type="protein sequence ID" value="OSC33609.1"/>
    <property type="molecule type" value="Genomic_DNA"/>
</dbReference>
<feature type="transmembrane region" description="Helical" evidence="2">
    <location>
        <begin position="39"/>
        <end position="57"/>
    </location>
</feature>
<keyword evidence="2" id="KW-0812">Transmembrane</keyword>
<feature type="region of interest" description="Disordered" evidence="1">
    <location>
        <begin position="299"/>
        <end position="319"/>
    </location>
</feature>
<keyword evidence="4" id="KW-1185">Reference proteome</keyword>
<sequence>MTTSRRLFWRDLAIALSLAGVVAALIWWGSGLSVREHPVTLAITVGALATLCWWLIGSREWLLAGARWLQQGKSWVSLYELSDVTVNGGDISFIDSAGRSVHRLDLALAQRNQRLWDLVYNGIAASVHTGILVPDRTAALLLVLPTPTAPTAGDEVGAAALAEPVAHPINPMPWRIGAGLGALAAGIFGVIAVSAFVAPNPELPTRMGFFFAALAVILAMMAAGAWRVLRLRRSDPTVLAGPLSPERWWSTPVLVVNGLLIAVAGVAVLDSAPPIGVIMTFCGVVAPVWHVLLSRRSRRDSSLPGSHAHGAGTETSPPQ</sequence>
<feature type="transmembrane region" description="Helical" evidence="2">
    <location>
        <begin position="275"/>
        <end position="293"/>
    </location>
</feature>
<evidence type="ECO:0000313" key="4">
    <source>
        <dbReference type="Proteomes" id="UP000193577"/>
    </source>
</evidence>
<gene>
    <name evidence="3" type="ORF">B8W67_10205</name>
</gene>
<protein>
    <submittedName>
        <fullName evidence="3">Uncharacterized protein</fullName>
    </submittedName>
</protein>
<proteinExistence type="predicted"/>
<feature type="transmembrane region" description="Helical" evidence="2">
    <location>
        <begin position="7"/>
        <end position="27"/>
    </location>
</feature>
<feature type="transmembrane region" description="Helical" evidence="2">
    <location>
        <begin position="176"/>
        <end position="197"/>
    </location>
</feature>
<feature type="transmembrane region" description="Helical" evidence="2">
    <location>
        <begin position="209"/>
        <end position="229"/>
    </location>
</feature>
<keyword evidence="2" id="KW-0472">Membrane</keyword>
<evidence type="ECO:0000256" key="2">
    <source>
        <dbReference type="SAM" id="Phobius"/>
    </source>
</evidence>
<accession>A0AA91SRK6</accession>
<dbReference type="Proteomes" id="UP000193577">
    <property type="component" value="Unassembled WGS sequence"/>
</dbReference>
<dbReference type="AlphaFoldDB" id="A0AA91SRK6"/>
<name>A0AA91SRK6_9MYCO</name>